<dbReference type="EMBL" id="OX458932">
    <property type="protein sequence ID" value="CAI9085004.1"/>
    <property type="molecule type" value="Genomic_DNA"/>
</dbReference>
<evidence type="ECO:0000313" key="1">
    <source>
        <dbReference type="EMBL" id="CAI9085004.1"/>
    </source>
</evidence>
<dbReference type="InterPro" id="IPR036520">
    <property type="entry name" value="UPF0759_sf"/>
</dbReference>
<evidence type="ECO:0000313" key="2">
    <source>
        <dbReference type="Proteomes" id="UP001161497"/>
    </source>
</evidence>
<reference evidence="1" key="1">
    <citation type="submission" date="2023-03" db="EMBL/GenBank/DDBJ databases">
        <authorList>
            <person name="Cremers G."/>
            <person name="Picone N."/>
        </authorList>
    </citation>
    <scope>NUCLEOTIDE SEQUENCE</scope>
    <source>
        <strain evidence="1">Sample_alias</strain>
    </source>
</reference>
<dbReference type="Pfam" id="PF01904">
    <property type="entry name" value="DUF72"/>
    <property type="match status" value="1"/>
</dbReference>
<dbReference type="PANTHER" id="PTHR30348:SF4">
    <property type="entry name" value="DUF72 DOMAIN-CONTAINING PROTEIN"/>
    <property type="match status" value="1"/>
</dbReference>
<sequence>MVKWVGILLRGYELKFMEKIKYWVGTSGWNYLDWKGSFYPEDLPQSKWFEYYCSQFDAVEVNATFYRFFPKSTYENWAKKTPTKFRFVLKVPRLISHVRLLNNVNDLILRFCNDSGVLGEKIGLYLLQLSPKFPLEPERLQIALEAFPDPTKVAVEFRTKADIASLVAILKAKQAVYCVADSPLLKMQPELTSSIGYLRLHGRKQWFSYLYNHEEIQEIVRSAKKLVNKGAKEVYIFFNNTTMGWAADNALAVKRALTEL</sequence>
<evidence type="ECO:0008006" key="3">
    <source>
        <dbReference type="Google" id="ProtNLM"/>
    </source>
</evidence>
<dbReference type="PANTHER" id="PTHR30348">
    <property type="entry name" value="UNCHARACTERIZED PROTEIN YECE"/>
    <property type="match status" value="1"/>
</dbReference>
<dbReference type="Gene3D" id="3.20.20.410">
    <property type="entry name" value="Protein of unknown function UPF0759"/>
    <property type="match status" value="1"/>
</dbReference>
<dbReference type="Proteomes" id="UP001161497">
    <property type="component" value="Chromosome"/>
</dbReference>
<dbReference type="InterPro" id="IPR002763">
    <property type="entry name" value="DUF72"/>
</dbReference>
<keyword evidence="2" id="KW-1185">Reference proteome</keyword>
<protein>
    <recommendedName>
        <fullName evidence="3">DUF72 domain-containing protein</fullName>
    </recommendedName>
</protein>
<name>A0ABN8XEU1_9BACT</name>
<accession>A0ABN8XEU1</accession>
<organism evidence="1 2">
    <name type="scientific">Candidatus Methylacidiphilum fumarolicum</name>
    <dbReference type="NCBI Taxonomy" id="591154"/>
    <lineage>
        <taxon>Bacteria</taxon>
        <taxon>Pseudomonadati</taxon>
        <taxon>Verrucomicrobiota</taxon>
        <taxon>Methylacidiphilae</taxon>
        <taxon>Methylacidiphilales</taxon>
        <taxon>Methylacidiphilaceae</taxon>
        <taxon>Methylacidiphilum (ex Ratnadevi et al. 2023)</taxon>
    </lineage>
</organism>
<dbReference type="SUPFAM" id="SSF117396">
    <property type="entry name" value="TM1631-like"/>
    <property type="match status" value="1"/>
</dbReference>
<gene>
    <name evidence="1" type="ORF">MFUM_0622</name>
</gene>
<proteinExistence type="predicted"/>